<dbReference type="Proteomes" id="UP001159405">
    <property type="component" value="Unassembled WGS sequence"/>
</dbReference>
<dbReference type="InterPro" id="IPR018713">
    <property type="entry name" value="MPAB/Lcp_cat_dom"/>
</dbReference>
<feature type="domain" description="ER-bound oxygenase mpaB/mpaB'/Rubber oxygenase catalytic" evidence="1">
    <location>
        <begin position="118"/>
        <end position="289"/>
    </location>
</feature>
<evidence type="ECO:0000259" key="1">
    <source>
        <dbReference type="Pfam" id="PF09995"/>
    </source>
</evidence>
<proteinExistence type="predicted"/>
<keyword evidence="3" id="KW-1185">Reference proteome</keyword>
<dbReference type="PANTHER" id="PTHR37539:SF1">
    <property type="entry name" value="ER-BOUND OXYGENASE MPAB_MPAB'_RUBBER OXYGENASE CATALYTIC DOMAIN-CONTAINING PROTEIN"/>
    <property type="match status" value="1"/>
</dbReference>
<reference evidence="2 3" key="1">
    <citation type="submission" date="2022-05" db="EMBL/GenBank/DDBJ databases">
        <authorList>
            <consortium name="Genoscope - CEA"/>
            <person name="William W."/>
        </authorList>
    </citation>
    <scope>NUCLEOTIDE SEQUENCE [LARGE SCALE GENOMIC DNA]</scope>
</reference>
<sequence length="372" mass="42650">MATAKSVTIISDKYLNQMRLECDPLADDAVSAAVRYHGERVLKCHELYSTIKELGETYQDPSCARFLEFYEHEPPWNVDWEKCDSGRRFFVRNSAIAGLVLMYCSLVKSFTAAFGNKVLTAMGRMTAYGDVRRRLFETLHFVKEVVLGAPGDIKAECTRVRLLHAAVRYYVQHHDNRWEVEKYGYPINQEDLAGTLSTFSSVVLRGLELLGVMATDSEKYGYQQLWKFVGYYLGTENDLLCDSYEEEKNLSDLISSRQCNPDKDSLLLTESLLQAFASKSPFHLSYDTTSKLSRHLINDKDLANKLHLRTFGLLGQTAMTLFYVFLRLFVVIQRIVYPVEWVMYAFGKYSLKSLVELSLNGRKPSYLMKAHS</sequence>
<name>A0ABN8RKC7_9CNID</name>
<organism evidence="2 3">
    <name type="scientific">Porites lobata</name>
    <dbReference type="NCBI Taxonomy" id="104759"/>
    <lineage>
        <taxon>Eukaryota</taxon>
        <taxon>Metazoa</taxon>
        <taxon>Cnidaria</taxon>
        <taxon>Anthozoa</taxon>
        <taxon>Hexacorallia</taxon>
        <taxon>Scleractinia</taxon>
        <taxon>Fungiina</taxon>
        <taxon>Poritidae</taxon>
        <taxon>Porites</taxon>
    </lineage>
</organism>
<gene>
    <name evidence="2" type="ORF">PLOB_00021705</name>
</gene>
<protein>
    <recommendedName>
        <fullName evidence="1">ER-bound oxygenase mpaB/mpaB'/Rubber oxygenase catalytic domain-containing protein</fullName>
    </recommendedName>
</protein>
<comment type="caution">
    <text evidence="2">The sequence shown here is derived from an EMBL/GenBank/DDBJ whole genome shotgun (WGS) entry which is preliminary data.</text>
</comment>
<dbReference type="PANTHER" id="PTHR37539">
    <property type="entry name" value="SECRETED PROTEIN-RELATED"/>
    <property type="match status" value="1"/>
</dbReference>
<dbReference type="EMBL" id="CALNXK010000252">
    <property type="protein sequence ID" value="CAH3179218.1"/>
    <property type="molecule type" value="Genomic_DNA"/>
</dbReference>
<evidence type="ECO:0000313" key="2">
    <source>
        <dbReference type="EMBL" id="CAH3179218.1"/>
    </source>
</evidence>
<dbReference type="Pfam" id="PF09995">
    <property type="entry name" value="MPAB_Lcp_cat"/>
    <property type="match status" value="1"/>
</dbReference>
<dbReference type="InterPro" id="IPR037473">
    <property type="entry name" value="Lcp-like"/>
</dbReference>
<accession>A0ABN8RKC7</accession>
<evidence type="ECO:0000313" key="3">
    <source>
        <dbReference type="Proteomes" id="UP001159405"/>
    </source>
</evidence>